<name>A0ABM1HL00_SOLPN</name>
<evidence type="ECO:0000313" key="3">
    <source>
        <dbReference type="Proteomes" id="UP000694930"/>
    </source>
</evidence>
<proteinExistence type="predicted"/>
<dbReference type="RefSeq" id="XP_015087015.1">
    <property type="nucleotide sequence ID" value="XM_015231529.1"/>
</dbReference>
<feature type="domain" description="Retrotransposon gag" evidence="2">
    <location>
        <begin position="39"/>
        <end position="135"/>
    </location>
</feature>
<dbReference type="Proteomes" id="UP000694930">
    <property type="component" value="Chromosome 9"/>
</dbReference>
<protein>
    <submittedName>
        <fullName evidence="4">Uncharacterized protein LOC107030142</fullName>
    </submittedName>
</protein>
<dbReference type="Pfam" id="PF03732">
    <property type="entry name" value="Retrotrans_gag"/>
    <property type="match status" value="1"/>
</dbReference>
<gene>
    <name evidence="4" type="primary">LOC107030142</name>
</gene>
<organism evidence="3 4">
    <name type="scientific">Solanum pennellii</name>
    <name type="common">Tomato</name>
    <name type="synonym">Lycopersicon pennellii</name>
    <dbReference type="NCBI Taxonomy" id="28526"/>
    <lineage>
        <taxon>Eukaryota</taxon>
        <taxon>Viridiplantae</taxon>
        <taxon>Streptophyta</taxon>
        <taxon>Embryophyta</taxon>
        <taxon>Tracheophyta</taxon>
        <taxon>Spermatophyta</taxon>
        <taxon>Magnoliopsida</taxon>
        <taxon>eudicotyledons</taxon>
        <taxon>Gunneridae</taxon>
        <taxon>Pentapetalae</taxon>
        <taxon>asterids</taxon>
        <taxon>lamiids</taxon>
        <taxon>Solanales</taxon>
        <taxon>Solanaceae</taxon>
        <taxon>Solanoideae</taxon>
        <taxon>Solaneae</taxon>
        <taxon>Solanum</taxon>
        <taxon>Solanum subgen. Lycopersicon</taxon>
    </lineage>
</organism>
<evidence type="ECO:0000259" key="2">
    <source>
        <dbReference type="Pfam" id="PF03732"/>
    </source>
</evidence>
<reference evidence="4" key="2">
    <citation type="submission" date="2025-08" db="UniProtKB">
        <authorList>
            <consortium name="RefSeq"/>
        </authorList>
    </citation>
    <scope>IDENTIFICATION</scope>
</reference>
<evidence type="ECO:0000256" key="1">
    <source>
        <dbReference type="SAM" id="MobiDB-lite"/>
    </source>
</evidence>
<evidence type="ECO:0000313" key="4">
    <source>
        <dbReference type="RefSeq" id="XP_015087015.1"/>
    </source>
</evidence>
<feature type="compositionally biased region" description="Basic and acidic residues" evidence="1">
    <location>
        <begin position="168"/>
        <end position="180"/>
    </location>
</feature>
<sequence>MNPPILYLSKVDEDPQEFIDEFYKILCDMGLSTNYNAELVSYKLKDVAQIWHMKWRDNRPLRGELVSWEIVKRAFLDRFFPREMREAKVVEFINLRLGGMSVHDYSLKFIQLAKYAPSLVSDPRDEMSRFMTGVSDDLQEECHSSMLHDNMNIAHLMVHARRFEEARAKRKDIDSKRARSFDGGATKDSLGIQDKPKFNKRFSNQAPSKFPKARDGRVSNPKFHKGVSASSPT</sequence>
<keyword evidence="3" id="KW-1185">Reference proteome</keyword>
<feature type="region of interest" description="Disordered" evidence="1">
    <location>
        <begin position="168"/>
        <end position="233"/>
    </location>
</feature>
<dbReference type="InterPro" id="IPR005162">
    <property type="entry name" value="Retrotrans_gag_dom"/>
</dbReference>
<accession>A0ABM1HL00</accession>
<reference evidence="3" key="1">
    <citation type="journal article" date="2014" name="Nat. Genet.">
        <title>The genome of the stress-tolerant wild tomato species Solanum pennellii.</title>
        <authorList>
            <person name="Bolger A."/>
            <person name="Scossa F."/>
            <person name="Bolger M.E."/>
            <person name="Lanz C."/>
            <person name="Maumus F."/>
            <person name="Tohge T."/>
            <person name="Quesneville H."/>
            <person name="Alseekh S."/>
            <person name="Sorensen I."/>
            <person name="Lichtenstein G."/>
            <person name="Fich E.A."/>
            <person name="Conte M."/>
            <person name="Keller H."/>
            <person name="Schneeberger K."/>
            <person name="Schwacke R."/>
            <person name="Ofner I."/>
            <person name="Vrebalov J."/>
            <person name="Xu Y."/>
            <person name="Osorio S."/>
            <person name="Aflitos S.A."/>
            <person name="Schijlen E."/>
            <person name="Jimenez-Gomez J.M."/>
            <person name="Ryngajllo M."/>
            <person name="Kimura S."/>
            <person name="Kumar R."/>
            <person name="Koenig D."/>
            <person name="Headland L.R."/>
            <person name="Maloof J.N."/>
            <person name="Sinha N."/>
            <person name="van Ham R.C."/>
            <person name="Lankhorst R.K."/>
            <person name="Mao L."/>
            <person name="Vogel A."/>
            <person name="Arsova B."/>
            <person name="Panstruga R."/>
            <person name="Fei Z."/>
            <person name="Rose J.K."/>
            <person name="Zamir D."/>
            <person name="Carrari F."/>
            <person name="Giovannoni J.J."/>
            <person name="Weigel D."/>
            <person name="Usadel B."/>
            <person name="Fernie A.R."/>
        </authorList>
    </citation>
    <scope>NUCLEOTIDE SEQUENCE [LARGE SCALE GENOMIC DNA]</scope>
    <source>
        <strain evidence="3">cv. LA0716</strain>
    </source>
</reference>
<dbReference type="GeneID" id="107030142"/>